<organism evidence="1 2">
    <name type="scientific">Aspergillus sclerotialis</name>
    <dbReference type="NCBI Taxonomy" id="2070753"/>
    <lineage>
        <taxon>Eukaryota</taxon>
        <taxon>Fungi</taxon>
        <taxon>Dikarya</taxon>
        <taxon>Ascomycota</taxon>
        <taxon>Pezizomycotina</taxon>
        <taxon>Eurotiomycetes</taxon>
        <taxon>Eurotiomycetidae</taxon>
        <taxon>Eurotiales</taxon>
        <taxon>Aspergillaceae</taxon>
        <taxon>Aspergillus</taxon>
        <taxon>Aspergillus subgen. Polypaecilum</taxon>
    </lineage>
</organism>
<dbReference type="STRING" id="2070753.A0A3A2ZU54"/>
<accession>A0A3A2ZU54</accession>
<keyword evidence="2" id="KW-1185">Reference proteome</keyword>
<dbReference type="OrthoDB" id="5986190at2759"/>
<reference evidence="2" key="1">
    <citation type="submission" date="2017-02" db="EMBL/GenBank/DDBJ databases">
        <authorList>
            <person name="Tafer H."/>
            <person name="Lopandic K."/>
        </authorList>
    </citation>
    <scope>NUCLEOTIDE SEQUENCE [LARGE SCALE GENOMIC DNA]</scope>
    <source>
        <strain evidence="2">CBS 366.77</strain>
    </source>
</reference>
<sequence length="213" mass="24825">MPDIRRGLLSPRRGPLVSSFFGDLLHEIDQATCRKNRPSEKFVPYAALEAIWTESRLEEFVHLIHPGFDRDLIPFVRENLLRTLSILVSISWGLKEWELFGVIFLHRRNERGVRDRLDDRIPNYTLGALTEFLDPIYAGRFLSERWTFYPIVLEEGKTQHFSGDWRLPFVNEESIKIGSGGYGQVTKEVVAKRQFVVDSALPRSVYQVKWPQH</sequence>
<protein>
    <submittedName>
        <fullName evidence="1">Uncharacterized protein</fullName>
    </submittedName>
</protein>
<evidence type="ECO:0000313" key="1">
    <source>
        <dbReference type="EMBL" id="RJE24917.1"/>
    </source>
</evidence>
<name>A0A3A2ZU54_9EURO</name>
<proteinExistence type="predicted"/>
<dbReference type="Proteomes" id="UP000266188">
    <property type="component" value="Unassembled WGS sequence"/>
</dbReference>
<dbReference type="AlphaFoldDB" id="A0A3A2ZU54"/>
<dbReference type="EMBL" id="MVGC01000064">
    <property type="protein sequence ID" value="RJE24917.1"/>
    <property type="molecule type" value="Genomic_DNA"/>
</dbReference>
<evidence type="ECO:0000313" key="2">
    <source>
        <dbReference type="Proteomes" id="UP000266188"/>
    </source>
</evidence>
<comment type="caution">
    <text evidence="1">The sequence shown here is derived from an EMBL/GenBank/DDBJ whole genome shotgun (WGS) entry which is preliminary data.</text>
</comment>
<gene>
    <name evidence="1" type="ORF">PHISCL_02749</name>
</gene>